<dbReference type="SFLD" id="SFLDS00003">
    <property type="entry name" value="Haloacid_Dehalogenase"/>
    <property type="match status" value="1"/>
</dbReference>
<dbReference type="RefSeq" id="WP_106158965.1">
    <property type="nucleotide sequence ID" value="NZ_PVTT01000001.1"/>
</dbReference>
<evidence type="ECO:0000313" key="1">
    <source>
        <dbReference type="EMBL" id="PRY94467.1"/>
    </source>
</evidence>
<dbReference type="Gene3D" id="3.40.50.1000">
    <property type="entry name" value="HAD superfamily/HAD-like"/>
    <property type="match status" value="1"/>
</dbReference>
<organism evidence="1 2">
    <name type="scientific">Hasllibacter halocynthiae</name>
    <dbReference type="NCBI Taxonomy" id="595589"/>
    <lineage>
        <taxon>Bacteria</taxon>
        <taxon>Pseudomonadati</taxon>
        <taxon>Pseudomonadota</taxon>
        <taxon>Alphaproteobacteria</taxon>
        <taxon>Rhodobacterales</taxon>
        <taxon>Roseobacteraceae</taxon>
        <taxon>Hasllibacter</taxon>
    </lineage>
</organism>
<dbReference type="Pfam" id="PF00702">
    <property type="entry name" value="Hydrolase"/>
    <property type="match status" value="1"/>
</dbReference>
<dbReference type="OrthoDB" id="9803141at2"/>
<reference evidence="1 2" key="1">
    <citation type="submission" date="2018-03" db="EMBL/GenBank/DDBJ databases">
        <title>Genomic Encyclopedia of Archaeal and Bacterial Type Strains, Phase II (KMG-II): from individual species to whole genera.</title>
        <authorList>
            <person name="Goeker M."/>
        </authorList>
    </citation>
    <scope>NUCLEOTIDE SEQUENCE [LARGE SCALE GENOMIC DNA]</scope>
    <source>
        <strain evidence="1 2">DSM 29318</strain>
    </source>
</reference>
<gene>
    <name evidence="1" type="ORF">BCF33_0056</name>
</gene>
<evidence type="ECO:0000313" key="2">
    <source>
        <dbReference type="Proteomes" id="UP000238801"/>
    </source>
</evidence>
<keyword evidence="2" id="KW-1185">Reference proteome</keyword>
<dbReference type="InterPro" id="IPR023214">
    <property type="entry name" value="HAD_sf"/>
</dbReference>
<dbReference type="AlphaFoldDB" id="A0A2T0X6B4"/>
<protein>
    <submittedName>
        <fullName evidence="1">Putative hydrolase of the HAD superfamily</fullName>
    </submittedName>
</protein>
<dbReference type="NCBIfam" id="TIGR01509">
    <property type="entry name" value="HAD-SF-IA-v3"/>
    <property type="match status" value="1"/>
</dbReference>
<comment type="caution">
    <text evidence="1">The sequence shown here is derived from an EMBL/GenBank/DDBJ whole genome shotgun (WGS) entry which is preliminary data.</text>
</comment>
<dbReference type="Proteomes" id="UP000238801">
    <property type="component" value="Unassembled WGS sequence"/>
</dbReference>
<name>A0A2T0X6B4_9RHOB</name>
<sequence>MALADVRTWIFDLDNTLYPPEARLFAQIEAKMREWMVRDLEVTEAEADRLRALYWREHGTTLAGLMARHGTHPDDFLRHVHEIDLSALRPDPALRTALGALPGRRIVFTNGTAEYAGRVAAALGLEEAFDALYGIEEAGLVPKPHKAAFEAIRRLDGFDAAGAAMFEDDARNLLVPHEWGMETIHVAPRRAEGAHVRHHARDLASFLGGLAGRTPAPS</sequence>
<dbReference type="EMBL" id="PVTT01000001">
    <property type="protein sequence ID" value="PRY94467.1"/>
    <property type="molecule type" value="Genomic_DNA"/>
</dbReference>
<dbReference type="SUPFAM" id="SSF56784">
    <property type="entry name" value="HAD-like"/>
    <property type="match status" value="1"/>
</dbReference>
<dbReference type="GO" id="GO:0016787">
    <property type="term" value="F:hydrolase activity"/>
    <property type="evidence" value="ECO:0007669"/>
    <property type="project" value="UniProtKB-KW"/>
</dbReference>
<dbReference type="InterPro" id="IPR006439">
    <property type="entry name" value="HAD-SF_hydro_IA"/>
</dbReference>
<dbReference type="PANTHER" id="PTHR12725">
    <property type="entry name" value="HALOACID DEHALOGENASE-LIKE HYDROLASE"/>
    <property type="match status" value="1"/>
</dbReference>
<dbReference type="Gene3D" id="1.10.150.450">
    <property type="match status" value="1"/>
</dbReference>
<proteinExistence type="predicted"/>
<keyword evidence="1" id="KW-0378">Hydrolase</keyword>
<dbReference type="InterPro" id="IPR036412">
    <property type="entry name" value="HAD-like_sf"/>
</dbReference>
<accession>A0A2T0X6B4</accession>
<dbReference type="NCBIfam" id="TIGR01993">
    <property type="entry name" value="Pyr-5-nucltdase"/>
    <property type="match status" value="1"/>
</dbReference>
<dbReference type="PANTHER" id="PTHR12725:SF117">
    <property type="entry name" value="HALOACID DEHALOGENASE-LIKE HYDROLASE"/>
    <property type="match status" value="1"/>
</dbReference>
<dbReference type="SFLD" id="SFLDG01129">
    <property type="entry name" value="C1.5:_HAD__Beta-PGM__Phosphata"/>
    <property type="match status" value="1"/>
</dbReference>
<dbReference type="SFLD" id="SFLDG01132">
    <property type="entry name" value="C1.5.3:_5'-Nucleotidase_Like"/>
    <property type="match status" value="1"/>
</dbReference>
<dbReference type="InterPro" id="IPR010237">
    <property type="entry name" value="Pyr-5-nucltdase"/>
</dbReference>